<proteinExistence type="predicted"/>
<reference evidence="1" key="1">
    <citation type="journal article" date="2020" name="Stud. Mycol.">
        <title>101 Dothideomycetes genomes: a test case for predicting lifestyles and emergence of pathogens.</title>
        <authorList>
            <person name="Haridas S."/>
            <person name="Albert R."/>
            <person name="Binder M."/>
            <person name="Bloem J."/>
            <person name="Labutti K."/>
            <person name="Salamov A."/>
            <person name="Andreopoulos B."/>
            <person name="Baker S."/>
            <person name="Barry K."/>
            <person name="Bills G."/>
            <person name="Bluhm B."/>
            <person name="Cannon C."/>
            <person name="Castanera R."/>
            <person name="Culley D."/>
            <person name="Daum C."/>
            <person name="Ezra D."/>
            <person name="Gonzalez J."/>
            <person name="Henrissat B."/>
            <person name="Kuo A."/>
            <person name="Liang C."/>
            <person name="Lipzen A."/>
            <person name="Lutzoni F."/>
            <person name="Magnuson J."/>
            <person name="Mondo S."/>
            <person name="Nolan M."/>
            <person name="Ohm R."/>
            <person name="Pangilinan J."/>
            <person name="Park H.-J."/>
            <person name="Ramirez L."/>
            <person name="Alfaro M."/>
            <person name="Sun H."/>
            <person name="Tritt A."/>
            <person name="Yoshinaga Y."/>
            <person name="Zwiers L.-H."/>
            <person name="Turgeon B."/>
            <person name="Goodwin S."/>
            <person name="Spatafora J."/>
            <person name="Crous P."/>
            <person name="Grigoriev I."/>
        </authorList>
    </citation>
    <scope>NUCLEOTIDE SEQUENCE</scope>
    <source>
        <strain evidence="1">CBS 379.55</strain>
    </source>
</reference>
<keyword evidence="2" id="KW-1185">Reference proteome</keyword>
<dbReference type="Proteomes" id="UP000800097">
    <property type="component" value="Unassembled WGS sequence"/>
</dbReference>
<evidence type="ECO:0000313" key="1">
    <source>
        <dbReference type="EMBL" id="KAF2274294.1"/>
    </source>
</evidence>
<dbReference type="AlphaFoldDB" id="A0A6A6JDI0"/>
<dbReference type="RefSeq" id="XP_033651833.1">
    <property type="nucleotide sequence ID" value="XM_033793137.1"/>
</dbReference>
<organism evidence="1 2">
    <name type="scientific">Westerdykella ornata</name>
    <dbReference type="NCBI Taxonomy" id="318751"/>
    <lineage>
        <taxon>Eukaryota</taxon>
        <taxon>Fungi</taxon>
        <taxon>Dikarya</taxon>
        <taxon>Ascomycota</taxon>
        <taxon>Pezizomycotina</taxon>
        <taxon>Dothideomycetes</taxon>
        <taxon>Pleosporomycetidae</taxon>
        <taxon>Pleosporales</taxon>
        <taxon>Sporormiaceae</taxon>
        <taxon>Westerdykella</taxon>
    </lineage>
</organism>
<dbReference type="EMBL" id="ML986504">
    <property type="protein sequence ID" value="KAF2274294.1"/>
    <property type="molecule type" value="Genomic_DNA"/>
</dbReference>
<sequence length="149" mass="17162">MDGRSRDSWKHQTRFTRVASDDFVPVFSEGPAWKRTNMSGVAHVRSGGPLASGQRRVLLARAKRENKVICRDVEVCSFLRAAHNKQETGASAQGFLRSSGHRCHMRRCRRKVSRWRIWDIFLYSPKPGSMTPRRIGWLGVQLIRSSRLR</sequence>
<gene>
    <name evidence="1" type="ORF">EI97DRAFT_133260</name>
</gene>
<name>A0A6A6JDI0_WESOR</name>
<accession>A0A6A6JDI0</accession>
<protein>
    <submittedName>
        <fullName evidence="1">Uncharacterized protein</fullName>
    </submittedName>
</protein>
<dbReference type="GeneID" id="54546312"/>
<evidence type="ECO:0000313" key="2">
    <source>
        <dbReference type="Proteomes" id="UP000800097"/>
    </source>
</evidence>